<protein>
    <submittedName>
        <fullName evidence="2">Uncharacterized protein</fullName>
    </submittedName>
</protein>
<accession>A0AAV4HLY4</accession>
<organism evidence="2 3">
    <name type="scientific">Elysia marginata</name>
    <dbReference type="NCBI Taxonomy" id="1093978"/>
    <lineage>
        <taxon>Eukaryota</taxon>
        <taxon>Metazoa</taxon>
        <taxon>Spiralia</taxon>
        <taxon>Lophotrochozoa</taxon>
        <taxon>Mollusca</taxon>
        <taxon>Gastropoda</taxon>
        <taxon>Heterobranchia</taxon>
        <taxon>Euthyneura</taxon>
        <taxon>Panpulmonata</taxon>
        <taxon>Sacoglossa</taxon>
        <taxon>Placobranchoidea</taxon>
        <taxon>Plakobranchidae</taxon>
        <taxon>Elysia</taxon>
    </lineage>
</organism>
<feature type="region of interest" description="Disordered" evidence="1">
    <location>
        <begin position="1"/>
        <end position="49"/>
    </location>
</feature>
<keyword evidence="3" id="KW-1185">Reference proteome</keyword>
<proteinExistence type="predicted"/>
<sequence>MSSQKKRREKEKNRAYYWSKKQETHQQELKEPQDPVQDKEGAANGAQRTANYRLKKVFGNGLVVKLKSFVKSVSKSKRHKEELTNAGIQ</sequence>
<reference evidence="2 3" key="1">
    <citation type="journal article" date="2021" name="Elife">
        <title>Chloroplast acquisition without the gene transfer in kleptoplastic sea slugs, Plakobranchus ocellatus.</title>
        <authorList>
            <person name="Maeda T."/>
            <person name="Takahashi S."/>
            <person name="Yoshida T."/>
            <person name="Shimamura S."/>
            <person name="Takaki Y."/>
            <person name="Nagai Y."/>
            <person name="Toyoda A."/>
            <person name="Suzuki Y."/>
            <person name="Arimoto A."/>
            <person name="Ishii H."/>
            <person name="Satoh N."/>
            <person name="Nishiyama T."/>
            <person name="Hasebe M."/>
            <person name="Maruyama T."/>
            <person name="Minagawa J."/>
            <person name="Obokata J."/>
            <person name="Shigenobu S."/>
        </authorList>
    </citation>
    <scope>NUCLEOTIDE SEQUENCE [LARGE SCALE GENOMIC DNA]</scope>
</reference>
<evidence type="ECO:0000313" key="2">
    <source>
        <dbReference type="EMBL" id="GFR97806.1"/>
    </source>
</evidence>
<evidence type="ECO:0000313" key="3">
    <source>
        <dbReference type="Proteomes" id="UP000762676"/>
    </source>
</evidence>
<name>A0AAV4HLY4_9GAST</name>
<feature type="compositionally biased region" description="Basic and acidic residues" evidence="1">
    <location>
        <begin position="10"/>
        <end position="41"/>
    </location>
</feature>
<comment type="caution">
    <text evidence="2">The sequence shown here is derived from an EMBL/GenBank/DDBJ whole genome shotgun (WGS) entry which is preliminary data.</text>
</comment>
<gene>
    <name evidence="2" type="ORF">ElyMa_002754500</name>
</gene>
<dbReference type="EMBL" id="BMAT01005649">
    <property type="protein sequence ID" value="GFR97806.1"/>
    <property type="molecule type" value="Genomic_DNA"/>
</dbReference>
<evidence type="ECO:0000256" key="1">
    <source>
        <dbReference type="SAM" id="MobiDB-lite"/>
    </source>
</evidence>
<dbReference type="AlphaFoldDB" id="A0AAV4HLY4"/>
<dbReference type="Proteomes" id="UP000762676">
    <property type="component" value="Unassembled WGS sequence"/>
</dbReference>